<proteinExistence type="predicted"/>
<accession>A0A8D8GJW3</accession>
<organism evidence="1">
    <name type="scientific">Culex pipiens</name>
    <name type="common">House mosquito</name>
    <dbReference type="NCBI Taxonomy" id="7175"/>
    <lineage>
        <taxon>Eukaryota</taxon>
        <taxon>Metazoa</taxon>
        <taxon>Ecdysozoa</taxon>
        <taxon>Arthropoda</taxon>
        <taxon>Hexapoda</taxon>
        <taxon>Insecta</taxon>
        <taxon>Pterygota</taxon>
        <taxon>Neoptera</taxon>
        <taxon>Endopterygota</taxon>
        <taxon>Diptera</taxon>
        <taxon>Nematocera</taxon>
        <taxon>Culicoidea</taxon>
        <taxon>Culicidae</taxon>
        <taxon>Culicinae</taxon>
        <taxon>Culicini</taxon>
        <taxon>Culex</taxon>
        <taxon>Culex</taxon>
    </lineage>
</organism>
<dbReference type="EMBL" id="HBUE01264595">
    <property type="protein sequence ID" value="CAG6560809.1"/>
    <property type="molecule type" value="Transcribed_RNA"/>
</dbReference>
<name>A0A8D8GJW3_CULPI</name>
<dbReference type="EMBL" id="HBUE01159457">
    <property type="protein sequence ID" value="CAG6509429.1"/>
    <property type="molecule type" value="Transcribed_RNA"/>
</dbReference>
<dbReference type="AlphaFoldDB" id="A0A8D8GJW3"/>
<reference evidence="1" key="1">
    <citation type="submission" date="2021-05" db="EMBL/GenBank/DDBJ databases">
        <authorList>
            <person name="Alioto T."/>
            <person name="Alioto T."/>
            <person name="Gomez Garrido J."/>
        </authorList>
    </citation>
    <scope>NUCLEOTIDE SEQUENCE</scope>
</reference>
<sequence length="118" mass="13830">MVMNSEPDPTWYMIRPRRNTINRMYPCSGGSGNTRHYTNRPPSKGPWFFIDRCGDDCSSALIHTRFLSQNQRTQKPIKHTLTTRRNNRHRTANRDTAVTDDTDLARVIERSEKFSIIF</sequence>
<protein>
    <submittedName>
        <fullName evidence="1">(northern house mosquito) hypothetical protein</fullName>
    </submittedName>
</protein>
<evidence type="ECO:0000313" key="1">
    <source>
        <dbReference type="EMBL" id="CAG6509429.1"/>
    </source>
</evidence>